<sequence length="219" mass="21353">MLLAALALAGCSDDEPTVAPSGSGPTTSATSAGPSASTSPPSSGTAAPSGTAEPSGAATPTLPPAPSASGTAASCPAGKAGAVNVTGLSSAAAAKARALHTAAKACNGKALIAIATKDGTGFAGERPASATFTASSTQNYTWLATLLTMPQVATFDGSVAPRVFSEDFKENDAEWTAAVNAGLITSAQAADMKKTDGGYTGPRVGIAEDGTWTFFTHGR</sequence>
<feature type="compositionally biased region" description="Low complexity" evidence="1">
    <location>
        <begin position="67"/>
        <end position="76"/>
    </location>
</feature>
<dbReference type="Proteomes" id="UP000237822">
    <property type="component" value="Unassembled WGS sequence"/>
</dbReference>
<protein>
    <submittedName>
        <fullName evidence="2">Uncharacterized protein</fullName>
    </submittedName>
</protein>
<gene>
    <name evidence="2" type="ORF">BCF74_1116</name>
</gene>
<keyword evidence="3" id="KW-1185">Reference proteome</keyword>
<evidence type="ECO:0000256" key="1">
    <source>
        <dbReference type="SAM" id="MobiDB-lite"/>
    </source>
</evidence>
<reference evidence="2 3" key="1">
    <citation type="submission" date="2018-03" db="EMBL/GenBank/DDBJ databases">
        <title>Genomic Encyclopedia of Archaeal and Bacterial Type Strains, Phase II (KMG-II): from individual species to whole genera.</title>
        <authorList>
            <person name="Goeker M."/>
        </authorList>
    </citation>
    <scope>NUCLEOTIDE SEQUENCE [LARGE SCALE GENOMIC DNA]</scope>
    <source>
        <strain evidence="2 3">ATCC BAA-1496</strain>
    </source>
</reference>
<evidence type="ECO:0000313" key="2">
    <source>
        <dbReference type="EMBL" id="PRY58725.1"/>
    </source>
</evidence>
<feature type="compositionally biased region" description="Low complexity" evidence="1">
    <location>
        <begin position="19"/>
        <end position="60"/>
    </location>
</feature>
<evidence type="ECO:0000313" key="3">
    <source>
        <dbReference type="Proteomes" id="UP000237822"/>
    </source>
</evidence>
<organism evidence="2 3">
    <name type="scientific">Knoellia remsis</name>
    <dbReference type="NCBI Taxonomy" id="407159"/>
    <lineage>
        <taxon>Bacteria</taxon>
        <taxon>Bacillati</taxon>
        <taxon>Actinomycetota</taxon>
        <taxon>Actinomycetes</taxon>
        <taxon>Micrococcales</taxon>
        <taxon>Intrasporangiaceae</taxon>
        <taxon>Knoellia</taxon>
    </lineage>
</organism>
<dbReference type="EMBL" id="PVTI01000011">
    <property type="protein sequence ID" value="PRY58725.1"/>
    <property type="molecule type" value="Genomic_DNA"/>
</dbReference>
<accession>A0A2T0ULB6</accession>
<dbReference type="AlphaFoldDB" id="A0A2T0ULB6"/>
<feature type="region of interest" description="Disordered" evidence="1">
    <location>
        <begin position="10"/>
        <end position="76"/>
    </location>
</feature>
<comment type="caution">
    <text evidence="2">The sequence shown here is derived from an EMBL/GenBank/DDBJ whole genome shotgun (WGS) entry which is preliminary data.</text>
</comment>
<proteinExistence type="predicted"/>
<name>A0A2T0ULB6_9MICO</name>